<reference evidence="2" key="1">
    <citation type="submission" date="2019-02" db="EMBL/GenBank/DDBJ databases">
        <authorList>
            <person name="Gruber-Vodicka R. H."/>
            <person name="Seah K. B. B."/>
        </authorList>
    </citation>
    <scope>NUCLEOTIDE SEQUENCE</scope>
    <source>
        <strain evidence="2">BECK_S1320</strain>
        <strain evidence="1">BECK_S1321</strain>
    </source>
</reference>
<gene>
    <name evidence="2" type="ORF">BECKSD772E_GA0070983_105015</name>
    <name evidence="1" type="ORF">BECKSD772F_GA0070984_105215</name>
</gene>
<proteinExistence type="predicted"/>
<sequence length="69" mass="7847">MQMLERRIDVLIRAYDGVRKENRALRGQRIGLMAERDTLSGKLELARVRVEEMVAQLKSMETGSLDGVS</sequence>
<accession>A0A450YUK7</accession>
<protein>
    <submittedName>
        <fullName evidence="2">Cell division protein ZapB</fullName>
    </submittedName>
</protein>
<evidence type="ECO:0000313" key="2">
    <source>
        <dbReference type="EMBL" id="VFK45231.1"/>
    </source>
</evidence>
<keyword evidence="2" id="KW-0131">Cell cycle</keyword>
<organism evidence="2">
    <name type="scientific">Candidatus Kentrum sp. SD</name>
    <dbReference type="NCBI Taxonomy" id="2126332"/>
    <lineage>
        <taxon>Bacteria</taxon>
        <taxon>Pseudomonadati</taxon>
        <taxon>Pseudomonadota</taxon>
        <taxon>Gammaproteobacteria</taxon>
        <taxon>Candidatus Kentrum</taxon>
    </lineage>
</organism>
<dbReference type="AlphaFoldDB" id="A0A450YUK7"/>
<keyword evidence="2" id="KW-0132">Cell division</keyword>
<dbReference type="EMBL" id="CAADFR010000052">
    <property type="protein sequence ID" value="VFK40101.1"/>
    <property type="molecule type" value="Genomic_DNA"/>
</dbReference>
<evidence type="ECO:0000313" key="1">
    <source>
        <dbReference type="EMBL" id="VFK40101.1"/>
    </source>
</evidence>
<dbReference type="GO" id="GO:0051301">
    <property type="term" value="P:cell division"/>
    <property type="evidence" value="ECO:0007669"/>
    <property type="project" value="UniProtKB-KW"/>
</dbReference>
<dbReference type="EMBL" id="CAADFU010000050">
    <property type="protein sequence ID" value="VFK45231.1"/>
    <property type="molecule type" value="Genomic_DNA"/>
</dbReference>
<name>A0A450YUK7_9GAMM</name>